<dbReference type="Proteomes" id="UP000271925">
    <property type="component" value="Unassembled WGS sequence"/>
</dbReference>
<feature type="domain" description="Glycosyltransferase 2-like" evidence="1">
    <location>
        <begin position="6"/>
        <end position="137"/>
    </location>
</feature>
<dbReference type="Pfam" id="PF00535">
    <property type="entry name" value="Glycos_transf_2"/>
    <property type="match status" value="1"/>
</dbReference>
<dbReference type="InterPro" id="IPR050256">
    <property type="entry name" value="Glycosyltransferase_2"/>
</dbReference>
<keyword evidence="2" id="KW-0808">Transferase</keyword>
<dbReference type="CDD" id="cd04179">
    <property type="entry name" value="DPM_DPG-synthase_like"/>
    <property type="match status" value="1"/>
</dbReference>
<organism evidence="2 3">
    <name type="scientific">Larkinella rosea</name>
    <dbReference type="NCBI Taxonomy" id="2025312"/>
    <lineage>
        <taxon>Bacteria</taxon>
        <taxon>Pseudomonadati</taxon>
        <taxon>Bacteroidota</taxon>
        <taxon>Cytophagia</taxon>
        <taxon>Cytophagales</taxon>
        <taxon>Spirosomataceae</taxon>
        <taxon>Larkinella</taxon>
    </lineage>
</organism>
<reference evidence="2 3" key="1">
    <citation type="submission" date="2018-11" db="EMBL/GenBank/DDBJ databases">
        <authorList>
            <person name="Zhou Z."/>
            <person name="Wang G."/>
        </authorList>
    </citation>
    <scope>NUCLEOTIDE SEQUENCE [LARGE SCALE GENOMIC DNA]</scope>
    <source>
        <strain evidence="2 3">KCTC52004</strain>
    </source>
</reference>
<sequence>MSLHLSIVMPAYNEEECIHEVVDTWVDLLNRQFPSENTRLIVINDGSKDRTGAILDTLKPKYPTKLEVVHTPNGGHGNAVVRGYRHAVALGSEYVFQTDSDDQFVTDDFAKLWAKRHESNFILGYRQIRFDAFARLVITRILKFSLFLIYGTYIKDSNIPFRLINGAYLKKLLEQLPDPTPFAPNIFLAVMARKAGQKTFDIPITHKERLTGTVSILRWKLIKVCIQSFRELAEFRLQLGSKVKALKAVDVKQPVKM</sequence>
<dbReference type="OrthoDB" id="952827at2"/>
<evidence type="ECO:0000313" key="2">
    <source>
        <dbReference type="EMBL" id="RRB07133.1"/>
    </source>
</evidence>
<protein>
    <submittedName>
        <fullName evidence="2">Glycosyltransferase family 2 protein</fullName>
    </submittedName>
</protein>
<dbReference type="EMBL" id="RQJO01000007">
    <property type="protein sequence ID" value="RRB07133.1"/>
    <property type="molecule type" value="Genomic_DNA"/>
</dbReference>
<gene>
    <name evidence="2" type="ORF">EHT25_04950</name>
</gene>
<accession>A0A3P1C239</accession>
<dbReference type="GO" id="GO:0016740">
    <property type="term" value="F:transferase activity"/>
    <property type="evidence" value="ECO:0007669"/>
    <property type="project" value="UniProtKB-KW"/>
</dbReference>
<keyword evidence="3" id="KW-1185">Reference proteome</keyword>
<dbReference type="PANTHER" id="PTHR48090:SF6">
    <property type="entry name" value="SLR5056 PROTEIN"/>
    <property type="match status" value="1"/>
</dbReference>
<dbReference type="SUPFAM" id="SSF53448">
    <property type="entry name" value="Nucleotide-diphospho-sugar transferases"/>
    <property type="match status" value="1"/>
</dbReference>
<evidence type="ECO:0000313" key="3">
    <source>
        <dbReference type="Proteomes" id="UP000271925"/>
    </source>
</evidence>
<dbReference type="RefSeq" id="WP_124871514.1">
    <property type="nucleotide sequence ID" value="NZ_RQJO01000007.1"/>
</dbReference>
<comment type="caution">
    <text evidence="2">The sequence shown here is derived from an EMBL/GenBank/DDBJ whole genome shotgun (WGS) entry which is preliminary data.</text>
</comment>
<dbReference type="InterPro" id="IPR029044">
    <property type="entry name" value="Nucleotide-diphossugar_trans"/>
</dbReference>
<name>A0A3P1C239_9BACT</name>
<evidence type="ECO:0000259" key="1">
    <source>
        <dbReference type="Pfam" id="PF00535"/>
    </source>
</evidence>
<proteinExistence type="predicted"/>
<dbReference type="Gene3D" id="3.90.550.10">
    <property type="entry name" value="Spore Coat Polysaccharide Biosynthesis Protein SpsA, Chain A"/>
    <property type="match status" value="1"/>
</dbReference>
<dbReference type="PANTHER" id="PTHR48090">
    <property type="entry name" value="UNDECAPRENYL-PHOSPHATE 4-DEOXY-4-FORMAMIDO-L-ARABINOSE TRANSFERASE-RELATED"/>
    <property type="match status" value="1"/>
</dbReference>
<dbReference type="InterPro" id="IPR001173">
    <property type="entry name" value="Glyco_trans_2-like"/>
</dbReference>
<dbReference type="AlphaFoldDB" id="A0A3P1C239"/>